<dbReference type="PANTHER" id="PTHR13107">
    <property type="entry name" value="N6-ADENOSINE-METHYLTRANSFERASE NON-CATALYTIC SUBUNIT"/>
    <property type="match status" value="1"/>
</dbReference>
<dbReference type="EMBL" id="JAQIZT010000015">
    <property type="protein sequence ID" value="KAJ6971309.1"/>
    <property type="molecule type" value="Genomic_DNA"/>
</dbReference>
<comment type="subcellular location">
    <subcellularLocation>
        <location evidence="1">Nucleus</location>
    </subcellularLocation>
</comment>
<proteinExistence type="inferred from homology"/>
<dbReference type="PANTHER" id="PTHR13107:SF0">
    <property type="entry name" value="N6-ADENOSINE-METHYLTRANSFERASE NON-CATALYTIC SUBUNIT"/>
    <property type="match status" value="1"/>
</dbReference>
<evidence type="ECO:0000256" key="3">
    <source>
        <dbReference type="PROSITE-ProRule" id="PRU00489"/>
    </source>
</evidence>
<dbReference type="AlphaFoldDB" id="A0AAD6LRF8"/>
<dbReference type="GO" id="GO:0036396">
    <property type="term" value="C:RNA N6-methyladenosine methyltransferase complex"/>
    <property type="evidence" value="ECO:0007669"/>
    <property type="project" value="TreeGrafter"/>
</dbReference>
<keyword evidence="5" id="KW-1185">Reference proteome</keyword>
<evidence type="ECO:0000313" key="4">
    <source>
        <dbReference type="EMBL" id="KAJ6971309.1"/>
    </source>
</evidence>
<protein>
    <submittedName>
        <fullName evidence="4">Uncharacterized protein</fullName>
    </submittedName>
</protein>
<name>A0AAD6LRF8_9ROSI</name>
<dbReference type="Pfam" id="PF05063">
    <property type="entry name" value="MT-A70"/>
    <property type="match status" value="1"/>
</dbReference>
<comment type="caution">
    <text evidence="4">The sequence shown here is derived from an EMBL/GenBank/DDBJ whole genome shotgun (WGS) entry which is preliminary data.</text>
</comment>
<dbReference type="GO" id="GO:0005634">
    <property type="term" value="C:nucleus"/>
    <property type="evidence" value="ECO:0007669"/>
    <property type="project" value="UniProtKB-SubCell"/>
</dbReference>
<evidence type="ECO:0000313" key="5">
    <source>
        <dbReference type="Proteomes" id="UP001164929"/>
    </source>
</evidence>
<gene>
    <name evidence="4" type="ORF">NC653_035546</name>
</gene>
<organism evidence="4 5">
    <name type="scientific">Populus alba x Populus x berolinensis</name>
    <dbReference type="NCBI Taxonomy" id="444605"/>
    <lineage>
        <taxon>Eukaryota</taxon>
        <taxon>Viridiplantae</taxon>
        <taxon>Streptophyta</taxon>
        <taxon>Embryophyta</taxon>
        <taxon>Tracheophyta</taxon>
        <taxon>Spermatophyta</taxon>
        <taxon>Magnoliopsida</taxon>
        <taxon>eudicotyledons</taxon>
        <taxon>Gunneridae</taxon>
        <taxon>Pentapetalae</taxon>
        <taxon>rosids</taxon>
        <taxon>fabids</taxon>
        <taxon>Malpighiales</taxon>
        <taxon>Salicaceae</taxon>
        <taxon>Saliceae</taxon>
        <taxon>Populus</taxon>
    </lineage>
</organism>
<evidence type="ECO:0000256" key="2">
    <source>
        <dbReference type="ARBA" id="ARBA00023242"/>
    </source>
</evidence>
<dbReference type="PROSITE" id="PS51143">
    <property type="entry name" value="MT_A70"/>
    <property type="match status" value="1"/>
</dbReference>
<dbReference type="InterPro" id="IPR045123">
    <property type="entry name" value="METTL14-like"/>
</dbReference>
<dbReference type="Proteomes" id="UP001164929">
    <property type="component" value="Chromosome 15"/>
</dbReference>
<dbReference type="InterPro" id="IPR007757">
    <property type="entry name" value="MT-A70-like"/>
</dbReference>
<dbReference type="GO" id="GO:0003729">
    <property type="term" value="F:mRNA binding"/>
    <property type="evidence" value="ECO:0007669"/>
    <property type="project" value="TreeGrafter"/>
</dbReference>
<evidence type="ECO:0000256" key="1">
    <source>
        <dbReference type="ARBA" id="ARBA00004123"/>
    </source>
</evidence>
<reference evidence="4" key="1">
    <citation type="journal article" date="2023" name="Mol. Ecol. Resour.">
        <title>Chromosome-level genome assembly of a triploid poplar Populus alba 'Berolinensis'.</title>
        <authorList>
            <person name="Chen S."/>
            <person name="Yu Y."/>
            <person name="Wang X."/>
            <person name="Wang S."/>
            <person name="Zhang T."/>
            <person name="Zhou Y."/>
            <person name="He R."/>
            <person name="Meng N."/>
            <person name="Wang Y."/>
            <person name="Liu W."/>
            <person name="Liu Z."/>
            <person name="Liu J."/>
            <person name="Guo Q."/>
            <person name="Huang H."/>
            <person name="Sederoff R.R."/>
            <person name="Wang G."/>
            <person name="Qu G."/>
            <person name="Chen S."/>
        </authorList>
    </citation>
    <scope>NUCLEOTIDE SEQUENCE</scope>
    <source>
        <strain evidence="4">SC-2020</strain>
    </source>
</reference>
<comment type="similarity">
    <text evidence="3">Belongs to the MT-A70-like family.</text>
</comment>
<accession>A0AAD6LRF8</accession>
<sequence length="84" mass="9571">MSCIFISSIKYELFYLLKSNHMPLKHSWSAKAIADTPSFIFLWVGDGVGLEQGRQCLKKWGFRRCEDICWVKTNKSNATPGLAT</sequence>
<keyword evidence="2" id="KW-0539">Nucleus</keyword>